<accession>B8IGV2</accession>
<evidence type="ECO:0000259" key="1">
    <source>
        <dbReference type="Pfam" id="PF00535"/>
    </source>
</evidence>
<dbReference type="GO" id="GO:0016740">
    <property type="term" value="F:transferase activity"/>
    <property type="evidence" value="ECO:0007669"/>
    <property type="project" value="UniProtKB-KW"/>
</dbReference>
<dbReference type="CAZy" id="GT2">
    <property type="family name" value="Glycosyltransferase Family 2"/>
</dbReference>
<dbReference type="Pfam" id="PF00535">
    <property type="entry name" value="Glycos_transf_2"/>
    <property type="match status" value="1"/>
</dbReference>
<dbReference type="RefSeq" id="WP_015929502.1">
    <property type="nucleotide sequence ID" value="NC_011894.1"/>
</dbReference>
<dbReference type="InterPro" id="IPR001173">
    <property type="entry name" value="Glyco_trans_2-like"/>
</dbReference>
<proteinExistence type="predicted"/>
<dbReference type="eggNOG" id="COG1216">
    <property type="taxonomic scope" value="Bacteria"/>
</dbReference>
<name>B8IGV2_METNO</name>
<feature type="domain" description="Glycosyltransferase 2-like" evidence="1">
    <location>
        <begin position="6"/>
        <end position="120"/>
    </location>
</feature>
<sequence>MLRLGIGITTFDRAGTLSRTLDSVARHTRTPHVVFVADDGSRDGTLALLRERGVPHVTGPNRGVAWNKNRVLFYLHEVAGCDVVILMEDDTFPEADGWEEPWIRAAERFGHANFAGSWFAERFIAGAGTPEDPILCADTSGQCISFSRRALQSVGYMDTRFGRYGFEHCEHSERMRAAGFGGRLDPPVYFLIRSDLAVTCADAPAADYTGELEKNSRILMRIRQDRRCHRLPWSTLSEMRRFLGEMHRAVPYDVAMRRRLGRALAQASLRGAAEWLGQRTRSWPRGRDRQQNAA</sequence>
<protein>
    <submittedName>
        <fullName evidence="2">Glycosyl transferase family 2</fullName>
    </submittedName>
</protein>
<dbReference type="KEGG" id="mno:Mnod_2876"/>
<dbReference type="STRING" id="460265.Mnod_2876"/>
<keyword evidence="3" id="KW-1185">Reference proteome</keyword>
<dbReference type="InterPro" id="IPR029044">
    <property type="entry name" value="Nucleotide-diphossugar_trans"/>
</dbReference>
<dbReference type="Proteomes" id="UP000008207">
    <property type="component" value="Chromosome"/>
</dbReference>
<evidence type="ECO:0000313" key="3">
    <source>
        <dbReference type="Proteomes" id="UP000008207"/>
    </source>
</evidence>
<organism evidence="2 3">
    <name type="scientific">Methylobacterium nodulans (strain LMG 21967 / CNCM I-2342 / ORS 2060)</name>
    <dbReference type="NCBI Taxonomy" id="460265"/>
    <lineage>
        <taxon>Bacteria</taxon>
        <taxon>Pseudomonadati</taxon>
        <taxon>Pseudomonadota</taxon>
        <taxon>Alphaproteobacteria</taxon>
        <taxon>Hyphomicrobiales</taxon>
        <taxon>Methylobacteriaceae</taxon>
        <taxon>Methylobacterium</taxon>
    </lineage>
</organism>
<dbReference type="Gene3D" id="3.90.550.10">
    <property type="entry name" value="Spore Coat Polysaccharide Biosynthesis Protein SpsA, Chain A"/>
    <property type="match status" value="1"/>
</dbReference>
<dbReference type="PANTHER" id="PTHR43685">
    <property type="entry name" value="GLYCOSYLTRANSFERASE"/>
    <property type="match status" value="1"/>
</dbReference>
<dbReference type="EMBL" id="CP001349">
    <property type="protein sequence ID" value="ACL57827.1"/>
    <property type="molecule type" value="Genomic_DNA"/>
</dbReference>
<gene>
    <name evidence="2" type="ordered locus">Mnod_2876</name>
</gene>
<dbReference type="HOGENOM" id="CLU_945976_0_0_5"/>
<evidence type="ECO:0000313" key="2">
    <source>
        <dbReference type="EMBL" id="ACL57827.1"/>
    </source>
</evidence>
<reference evidence="2 3" key="1">
    <citation type="submission" date="2009-01" db="EMBL/GenBank/DDBJ databases">
        <title>Complete sequence of chromosome of Methylobacterium nodulans ORS 2060.</title>
        <authorList>
            <consortium name="US DOE Joint Genome Institute"/>
            <person name="Lucas S."/>
            <person name="Copeland A."/>
            <person name="Lapidus A."/>
            <person name="Glavina del Rio T."/>
            <person name="Dalin E."/>
            <person name="Tice H."/>
            <person name="Bruce D."/>
            <person name="Goodwin L."/>
            <person name="Pitluck S."/>
            <person name="Sims D."/>
            <person name="Brettin T."/>
            <person name="Detter J.C."/>
            <person name="Han C."/>
            <person name="Larimer F."/>
            <person name="Land M."/>
            <person name="Hauser L."/>
            <person name="Kyrpides N."/>
            <person name="Ivanova N."/>
            <person name="Marx C.J."/>
            <person name="Richardson P."/>
        </authorList>
    </citation>
    <scope>NUCLEOTIDE SEQUENCE [LARGE SCALE GENOMIC DNA]</scope>
    <source>
        <strain evidence="3">LMG 21967 / CNCM I-2342 / ORS 2060</strain>
    </source>
</reference>
<keyword evidence="2" id="KW-0808">Transferase</keyword>
<dbReference type="SUPFAM" id="SSF53448">
    <property type="entry name" value="Nucleotide-diphospho-sugar transferases"/>
    <property type="match status" value="1"/>
</dbReference>
<dbReference type="PANTHER" id="PTHR43685:SF2">
    <property type="entry name" value="GLYCOSYLTRANSFERASE 2-LIKE DOMAIN-CONTAINING PROTEIN"/>
    <property type="match status" value="1"/>
</dbReference>
<dbReference type="InterPro" id="IPR050834">
    <property type="entry name" value="Glycosyltransf_2"/>
</dbReference>
<dbReference type="AlphaFoldDB" id="B8IGV2"/>